<gene>
    <name evidence="2" type="ORF">OHA16_33490</name>
</gene>
<dbReference type="RefSeq" id="WP_328958011.1">
    <property type="nucleotide sequence ID" value="NZ_CP108110.1"/>
</dbReference>
<name>A0ABZ1UBX3_9ACTN</name>
<dbReference type="Pfam" id="PF06527">
    <property type="entry name" value="TniQ"/>
    <property type="match status" value="1"/>
</dbReference>
<evidence type="ECO:0000259" key="1">
    <source>
        <dbReference type="Pfam" id="PF06527"/>
    </source>
</evidence>
<dbReference type="Proteomes" id="UP001432222">
    <property type="component" value="Chromosome"/>
</dbReference>
<proteinExistence type="predicted"/>
<evidence type="ECO:0000313" key="3">
    <source>
        <dbReference type="Proteomes" id="UP001432222"/>
    </source>
</evidence>
<evidence type="ECO:0000313" key="2">
    <source>
        <dbReference type="EMBL" id="WUQ87452.1"/>
    </source>
</evidence>
<sequence>MSTTGSRSLARSLAPLADESLPGYLLRLAHRLDRTPARLAQLTRLVTEPRGRAVRLPAHLLVSLRPDATEAFASATRLSLPEAEALGLRQYCDVYPPLAGAGLQDGRVLQNPWGFSASTRYCPTCLDGDGSSVQRLHGGAWQRQWHLPVVFACTLHQRLLEDRCPTCHQPVNAPFLGRAGLIPNLNADGLHPLQCRNHPPGNAPAVRRTPRPPCAARFTTRHNFVPTADLAPYLALQERIQEHLSTDSAHPDGPSYFNDLVAVAKLITISWPAAALSRPGTSPMDDALAEHITTLQDQAARRPAGQHGLTMIGPPPTAAACGALLLRAEQLLNERNPQQLRAAVHPLAAAAGEREPLRFAGVLRRQPMSESLARALSSQDRAFLAAGRRKHARVRLLAPSREATRYTATEVPQIIPTAWHERHLEAFTAQLRVPSRANGKHVRRAAALKLVEMTAGGTWADCATTLDMPRGYASTSVDLLRERCPGDATWHLFQSGVEAIAAELDADPDRVDYARRRRTLSAWSIPQEHWSELVHGLAGSLTRAQVRTAASVLVWTQVTEGEAQLSPLMREGGTGLRVSDYAVIGREINQLLYLTVRSQRVLRERLAAYAADLAARCDRIPSLTADPTAARP</sequence>
<organism evidence="2 3">
    <name type="scientific">Kitasatospora purpeofusca</name>
    <dbReference type="NCBI Taxonomy" id="67352"/>
    <lineage>
        <taxon>Bacteria</taxon>
        <taxon>Bacillati</taxon>
        <taxon>Actinomycetota</taxon>
        <taxon>Actinomycetes</taxon>
        <taxon>Kitasatosporales</taxon>
        <taxon>Streptomycetaceae</taxon>
        <taxon>Kitasatospora</taxon>
    </lineage>
</organism>
<keyword evidence="3" id="KW-1185">Reference proteome</keyword>
<dbReference type="InterPro" id="IPR009492">
    <property type="entry name" value="TniQ"/>
</dbReference>
<feature type="domain" description="TniQ" evidence="1">
    <location>
        <begin position="12"/>
        <end position="160"/>
    </location>
</feature>
<reference evidence="2" key="1">
    <citation type="submission" date="2022-10" db="EMBL/GenBank/DDBJ databases">
        <title>The complete genomes of actinobacterial strains from the NBC collection.</title>
        <authorList>
            <person name="Joergensen T.S."/>
            <person name="Alvarez Arevalo M."/>
            <person name="Sterndorff E.B."/>
            <person name="Faurdal D."/>
            <person name="Vuksanovic O."/>
            <person name="Mourched A.-S."/>
            <person name="Charusanti P."/>
            <person name="Shaw S."/>
            <person name="Blin K."/>
            <person name="Weber T."/>
        </authorList>
    </citation>
    <scope>NUCLEOTIDE SEQUENCE</scope>
    <source>
        <strain evidence="2">NBC_00222</strain>
    </source>
</reference>
<protein>
    <submittedName>
        <fullName evidence="2">TniQ family protein</fullName>
    </submittedName>
</protein>
<accession>A0ABZ1UBX3</accession>
<dbReference type="EMBL" id="CP108110">
    <property type="protein sequence ID" value="WUQ87452.1"/>
    <property type="molecule type" value="Genomic_DNA"/>
</dbReference>